<evidence type="ECO:0000313" key="2">
    <source>
        <dbReference type="Proteomes" id="UP001458946"/>
    </source>
</evidence>
<organism evidence="1 2">
    <name type="scientific">Deinococcus xinjiangensis</name>
    <dbReference type="NCBI Taxonomy" id="457454"/>
    <lineage>
        <taxon>Bacteria</taxon>
        <taxon>Thermotogati</taxon>
        <taxon>Deinococcota</taxon>
        <taxon>Deinococci</taxon>
        <taxon>Deinococcales</taxon>
        <taxon>Deinococcaceae</taxon>
        <taxon>Deinococcus</taxon>
    </lineage>
</organism>
<evidence type="ECO:0000313" key="1">
    <source>
        <dbReference type="EMBL" id="GAA5500834.1"/>
    </source>
</evidence>
<name>A0ABP9V6F0_9DEIO</name>
<dbReference type="EMBL" id="BAABRN010000004">
    <property type="protein sequence ID" value="GAA5500834.1"/>
    <property type="molecule type" value="Genomic_DNA"/>
</dbReference>
<comment type="caution">
    <text evidence="1">The sequence shown here is derived from an EMBL/GenBank/DDBJ whole genome shotgun (WGS) entry which is preliminary data.</text>
</comment>
<protein>
    <recommendedName>
        <fullName evidence="3">Cyclic nucleotide-binding domain-containing protein</fullName>
    </recommendedName>
</protein>
<gene>
    <name evidence="1" type="ORF">Dxin01_00559</name>
</gene>
<keyword evidence="2" id="KW-1185">Reference proteome</keyword>
<sequence length="63" mass="7179">MSERLRKFLSVRTEDESAKVYLLRSGLVRLTVNDDPKRRLEADTLDFLPNSAGSVKRSNSLKV</sequence>
<reference evidence="1 2" key="1">
    <citation type="submission" date="2024-02" db="EMBL/GenBank/DDBJ databases">
        <title>Deinococcus xinjiangensis NBRC 107630.</title>
        <authorList>
            <person name="Ichikawa N."/>
            <person name="Katano-Makiyama Y."/>
            <person name="Hidaka K."/>
        </authorList>
    </citation>
    <scope>NUCLEOTIDE SEQUENCE [LARGE SCALE GENOMIC DNA]</scope>
    <source>
        <strain evidence="1 2">NBRC 107630</strain>
    </source>
</reference>
<accession>A0ABP9V6F0</accession>
<evidence type="ECO:0008006" key="3">
    <source>
        <dbReference type="Google" id="ProtNLM"/>
    </source>
</evidence>
<proteinExistence type="predicted"/>
<dbReference type="Proteomes" id="UP001458946">
    <property type="component" value="Unassembled WGS sequence"/>
</dbReference>